<accession>A0ABW3E4H7</accession>
<gene>
    <name evidence="1" type="ORF">ACFQ08_37710</name>
</gene>
<name>A0ABW3E4H7_9ACTN</name>
<proteinExistence type="predicted"/>
<dbReference type="Proteomes" id="UP001597024">
    <property type="component" value="Unassembled WGS sequence"/>
</dbReference>
<evidence type="ECO:0000313" key="1">
    <source>
        <dbReference type="EMBL" id="MFD0890312.1"/>
    </source>
</evidence>
<dbReference type="EMBL" id="JBHTHX010002354">
    <property type="protein sequence ID" value="MFD0890312.1"/>
    <property type="molecule type" value="Genomic_DNA"/>
</dbReference>
<organism evidence="1 2">
    <name type="scientific">Streptosporangium algeriense</name>
    <dbReference type="NCBI Taxonomy" id="1682748"/>
    <lineage>
        <taxon>Bacteria</taxon>
        <taxon>Bacillati</taxon>
        <taxon>Actinomycetota</taxon>
        <taxon>Actinomycetes</taxon>
        <taxon>Streptosporangiales</taxon>
        <taxon>Streptosporangiaceae</taxon>
        <taxon>Streptosporangium</taxon>
    </lineage>
</organism>
<keyword evidence="2" id="KW-1185">Reference proteome</keyword>
<evidence type="ECO:0000313" key="2">
    <source>
        <dbReference type="Proteomes" id="UP001597024"/>
    </source>
</evidence>
<comment type="caution">
    <text evidence="1">The sequence shown here is derived from an EMBL/GenBank/DDBJ whole genome shotgun (WGS) entry which is preliminary data.</text>
</comment>
<protein>
    <recommendedName>
        <fullName evidence="3">FXSXX-COOH protein</fullName>
    </recommendedName>
</protein>
<evidence type="ECO:0008006" key="3">
    <source>
        <dbReference type="Google" id="ProtNLM"/>
    </source>
</evidence>
<reference evidence="2" key="1">
    <citation type="journal article" date="2019" name="Int. J. Syst. Evol. Microbiol.">
        <title>The Global Catalogue of Microorganisms (GCM) 10K type strain sequencing project: providing services to taxonomists for standard genome sequencing and annotation.</title>
        <authorList>
            <consortium name="The Broad Institute Genomics Platform"/>
            <consortium name="The Broad Institute Genome Sequencing Center for Infectious Disease"/>
            <person name="Wu L."/>
            <person name="Ma J."/>
        </authorList>
    </citation>
    <scope>NUCLEOTIDE SEQUENCE [LARGE SCALE GENOMIC DNA]</scope>
    <source>
        <strain evidence="2">CCUG 62974</strain>
    </source>
</reference>
<feature type="non-terminal residue" evidence="1">
    <location>
        <position position="62"/>
    </location>
</feature>
<sequence length="62" mass="6771">MTSERISATNTAALDAEQILGRDRRLVEAAHRAALAQLAEPVRRVAEYHVGWREADGTVGGR</sequence>